<proteinExistence type="predicted"/>
<organism evidence="1 2">
    <name type="scientific">Penicillium camemberti (strain FM 013)</name>
    <dbReference type="NCBI Taxonomy" id="1429867"/>
    <lineage>
        <taxon>Eukaryota</taxon>
        <taxon>Fungi</taxon>
        <taxon>Dikarya</taxon>
        <taxon>Ascomycota</taxon>
        <taxon>Pezizomycotina</taxon>
        <taxon>Eurotiomycetes</taxon>
        <taxon>Eurotiomycetidae</taxon>
        <taxon>Eurotiales</taxon>
        <taxon>Aspergillaceae</taxon>
        <taxon>Penicillium</taxon>
    </lineage>
</organism>
<name>A0A0G4PZ94_PENC3</name>
<keyword evidence="2" id="KW-1185">Reference proteome</keyword>
<evidence type="ECO:0000313" key="2">
    <source>
        <dbReference type="Proteomes" id="UP000053732"/>
    </source>
</evidence>
<protein>
    <submittedName>
        <fullName evidence="1">Str. FM013</fullName>
    </submittedName>
</protein>
<sequence length="137" mass="14590">MSQGAPSCISLSSDKVKACATQAWPEVQRYAQGLPKPKISALAPFFPTDACAAPINAAVSELTRAETSIYKTGGFVFFPGKSYVGRKLTLVIPLFMEGETSIAGLAIDMDHFYQVSGKCDVEVSQAAKLVALIVDIE</sequence>
<dbReference type="EMBL" id="HG793313">
    <property type="protein sequence ID" value="CRL31492.1"/>
    <property type="molecule type" value="Genomic_DNA"/>
</dbReference>
<dbReference type="Proteomes" id="UP000053732">
    <property type="component" value="Unassembled WGS sequence"/>
</dbReference>
<accession>A0A0G4PZ94</accession>
<gene>
    <name evidence="1" type="ORF">PCAMFM013_S4Jg000014</name>
</gene>
<evidence type="ECO:0000313" key="1">
    <source>
        <dbReference type="EMBL" id="CRL31492.1"/>
    </source>
</evidence>
<dbReference type="AlphaFoldDB" id="A0A0G4PZ94"/>
<reference evidence="1 2" key="1">
    <citation type="journal article" date="2014" name="Nat. Commun.">
        <title>Multiple recent horizontal transfers of a large genomic region in cheese making fungi.</title>
        <authorList>
            <person name="Cheeseman K."/>
            <person name="Ropars J."/>
            <person name="Renault P."/>
            <person name="Dupont J."/>
            <person name="Gouzy J."/>
            <person name="Branca A."/>
            <person name="Abraham A.L."/>
            <person name="Ceppi M."/>
            <person name="Conseiller E."/>
            <person name="Debuchy R."/>
            <person name="Malagnac F."/>
            <person name="Goarin A."/>
            <person name="Silar P."/>
            <person name="Lacoste S."/>
            <person name="Sallet E."/>
            <person name="Bensimon A."/>
            <person name="Giraud T."/>
            <person name="Brygoo Y."/>
        </authorList>
    </citation>
    <scope>NUCLEOTIDE SEQUENCE [LARGE SCALE GENOMIC DNA]</scope>
    <source>
        <strain evidence="2">FM 013</strain>
    </source>
</reference>